<dbReference type="InterPro" id="IPR001792">
    <property type="entry name" value="Acylphosphatase-like_dom"/>
</dbReference>
<reference evidence="13" key="1">
    <citation type="submission" date="2017-06" db="EMBL/GenBank/DDBJ databases">
        <title>Whole genome sequence of Laribacter hongkongensis LHGZ1.</title>
        <authorList>
            <person name="Chen D."/>
            <person name="Wu H."/>
            <person name="Chen J."/>
        </authorList>
    </citation>
    <scope>NUCLEOTIDE SEQUENCE [LARGE SCALE GENOMIC DNA]</scope>
    <source>
        <strain evidence="13">LHGZ1</strain>
    </source>
</reference>
<dbReference type="UniPathway" id="UPA00335"/>
<evidence type="ECO:0000259" key="10">
    <source>
        <dbReference type="PROSITE" id="PS51160"/>
    </source>
</evidence>
<dbReference type="PROSITE" id="PS51163">
    <property type="entry name" value="YRDC"/>
    <property type="match status" value="1"/>
</dbReference>
<feature type="active site" evidence="9">
    <location>
        <position position="56"/>
    </location>
</feature>
<feature type="active site" evidence="9">
    <location>
        <position position="38"/>
    </location>
</feature>
<dbReference type="EC" id="6.2.-.-" evidence="8"/>
<dbReference type="InterPro" id="IPR041440">
    <property type="entry name" value="HypF_C"/>
</dbReference>
<accession>A0A248LG97</accession>
<gene>
    <name evidence="12" type="primary">hypF</name>
    <name evidence="12" type="ORF">LHGZ1_0821</name>
</gene>
<feature type="domain" description="Acylphosphatase-like" evidence="10">
    <location>
        <begin position="23"/>
        <end position="110"/>
    </location>
</feature>
<dbReference type="Gene3D" id="3.30.110.120">
    <property type="match status" value="1"/>
</dbReference>
<dbReference type="Pfam" id="PF07503">
    <property type="entry name" value="zf-HYPF"/>
    <property type="match status" value="2"/>
</dbReference>
<evidence type="ECO:0000256" key="1">
    <source>
        <dbReference type="ARBA" id="ARBA00004711"/>
    </source>
</evidence>
<dbReference type="Pfam" id="PF17788">
    <property type="entry name" value="HypF_C"/>
    <property type="match status" value="1"/>
</dbReference>
<dbReference type="PIRSF" id="PIRSF006256">
    <property type="entry name" value="CMPcnvr_hdrg_mat"/>
    <property type="match status" value="1"/>
</dbReference>
<evidence type="ECO:0000259" key="11">
    <source>
        <dbReference type="PROSITE" id="PS51163"/>
    </source>
</evidence>
<dbReference type="Gene3D" id="3.90.870.50">
    <property type="match status" value="1"/>
</dbReference>
<dbReference type="Proteomes" id="UP000197424">
    <property type="component" value="Chromosome"/>
</dbReference>
<comment type="catalytic activity">
    <reaction evidence="9">
        <text>an acyl phosphate + H2O = a carboxylate + phosphate + H(+)</text>
        <dbReference type="Rhea" id="RHEA:14965"/>
        <dbReference type="ChEBI" id="CHEBI:15377"/>
        <dbReference type="ChEBI" id="CHEBI:15378"/>
        <dbReference type="ChEBI" id="CHEBI:29067"/>
        <dbReference type="ChEBI" id="CHEBI:43474"/>
        <dbReference type="ChEBI" id="CHEBI:59918"/>
        <dbReference type="EC" id="3.6.1.7"/>
    </reaction>
</comment>
<dbReference type="InterPro" id="IPR051060">
    <property type="entry name" value="Carbamoyltrans_HypF-like"/>
</dbReference>
<dbReference type="InterPro" id="IPR055128">
    <property type="entry name" value="HypF_C_2"/>
</dbReference>
<sequence length="794" mass="86547">MPAASAPSFEVPDLTSHEEAVHCEQWLLRGLVQGVGFRPFVWQLARRLGIQGQIRNTGEGVEILAQGQPARLAAFERALHEERPPLAEFELTARQSLPADPALGDFSIGSSQESGHGATIPPDIATCPECLRELFTPADRRHRYPFINCTHCGPRYTITRQLPYDRAQTSMAAFGLCPLCQHEYLDPSSRRFHAEPIACPVCGPQLRLTDRFAVPLKGDPVTGTLQFLRMGRCVAIKGLGGFHLACNARSAEAVARLRMLKHRPSRPLAVMALNLASVEAFCHVSPEEAALLQSPKRPIVLLQKRAEADQYLPGIAPGMNTVGVMLPYTPIHWLMFHESLRRPAGMDWMEAPCADVWVMTSANLSGEPIVTDNDDARHRLNTVADAFLIHNRQVAARCDDSLMMMIDHEPHLLRRARGFAPAPLALRHDGATVLAVGGPDKNTVTLLRGTQALVSPHIGGLDHPLTCETHNSAIRHLERWANAEPGCIACDLDPDNHASQHAEQLAGLRQLPLLRIQRHHALVSAVLAEHDVDVPVLGLVMDGGGTGADGNEWGGELLRVHGVSMERLAHLPHIPLPGGERASREPWRVAAGWLIRNGLGDEAARRYGREPSFVELSEQVTHRLRCPDSSSSSRWFDAIASLAGLCSRQSFSSEARLRLEALARPVAPLAGGWRLDDNGQLDWSPVVHHLLTLTDAEEIASLWHASCAAAVAEWVIRHARQQQIDHVVLAGSSCSNRVLQQALHRHLLQAGLTLLESRQLPSGAGALSLGQACVARQWLAGRASGTVPAIGVTG</sequence>
<dbReference type="GO" id="GO:0008270">
    <property type="term" value="F:zinc ion binding"/>
    <property type="evidence" value="ECO:0007669"/>
    <property type="project" value="UniProtKB-KW"/>
</dbReference>
<organism evidence="12 13">
    <name type="scientific">Laribacter hongkongensis</name>
    <dbReference type="NCBI Taxonomy" id="168471"/>
    <lineage>
        <taxon>Bacteria</taxon>
        <taxon>Pseudomonadati</taxon>
        <taxon>Pseudomonadota</taxon>
        <taxon>Betaproteobacteria</taxon>
        <taxon>Neisseriales</taxon>
        <taxon>Aquaspirillaceae</taxon>
        <taxon>Laribacter</taxon>
    </lineage>
</organism>
<dbReference type="EMBL" id="CP022115">
    <property type="protein sequence ID" value="ASJ23652.1"/>
    <property type="molecule type" value="Genomic_DNA"/>
</dbReference>
<comment type="function">
    <text evidence="8">Involved in the maturation of [NiFe] hydrogenases. Along with HypE, it catalyzes the synthesis of the CN ligands of the active site iron of [NiFe]-hydrogenases. HypF functions as a carbamoyl transferase using carbamoylphosphate as a substrate and transferring the carboxamido moiety in an ATP-dependent reaction to the thiolate of the C-terminal cysteine of HypE yielding a protein-S-carboxamide.</text>
</comment>
<dbReference type="NCBIfam" id="TIGR00143">
    <property type="entry name" value="hypF"/>
    <property type="match status" value="1"/>
</dbReference>
<comment type="similarity">
    <text evidence="2 8">Belongs to the carbamoyltransferase HypF family.</text>
</comment>
<keyword evidence="4" id="KW-0479">Metal-binding</keyword>
<dbReference type="OrthoDB" id="9808093at2"/>
<dbReference type="InterPro" id="IPR006070">
    <property type="entry name" value="Sua5-like_dom"/>
</dbReference>
<evidence type="ECO:0000256" key="9">
    <source>
        <dbReference type="PROSITE-ProRule" id="PRU00520"/>
    </source>
</evidence>
<dbReference type="GO" id="GO:0016743">
    <property type="term" value="F:carboxyl- or carbamoyltransferase activity"/>
    <property type="evidence" value="ECO:0007669"/>
    <property type="project" value="UniProtKB-UniRule"/>
</dbReference>
<keyword evidence="9" id="KW-0378">Hydrolase</keyword>
<dbReference type="Gene3D" id="3.30.420.360">
    <property type="match status" value="1"/>
</dbReference>
<dbReference type="InterPro" id="IPR011125">
    <property type="entry name" value="Znf_HypF"/>
</dbReference>
<protein>
    <recommendedName>
        <fullName evidence="8">Carbamoyltransferase HypF</fullName>
        <ecNumber evidence="8">6.2.-.-</ecNumber>
    </recommendedName>
</protein>
<evidence type="ECO:0000256" key="2">
    <source>
        <dbReference type="ARBA" id="ARBA00008097"/>
    </source>
</evidence>
<dbReference type="Pfam" id="PF01300">
    <property type="entry name" value="Sua5_yciO_yrdC"/>
    <property type="match status" value="1"/>
</dbReference>
<dbReference type="GO" id="GO:0003998">
    <property type="term" value="F:acylphosphatase activity"/>
    <property type="evidence" value="ECO:0007669"/>
    <property type="project" value="UniProtKB-EC"/>
</dbReference>
<comment type="catalytic activity">
    <reaction evidence="7 8">
        <text>C-terminal L-cysteinyl-[HypE protein] + carbamoyl phosphate + ATP + H2O = C-terminal S-carboxamide-L-cysteinyl-[HypE protein] + AMP + phosphate + diphosphate + H(+)</text>
        <dbReference type="Rhea" id="RHEA:55636"/>
        <dbReference type="Rhea" id="RHEA-COMP:14247"/>
        <dbReference type="Rhea" id="RHEA-COMP:14392"/>
        <dbReference type="ChEBI" id="CHEBI:15377"/>
        <dbReference type="ChEBI" id="CHEBI:15378"/>
        <dbReference type="ChEBI" id="CHEBI:30616"/>
        <dbReference type="ChEBI" id="CHEBI:33019"/>
        <dbReference type="ChEBI" id="CHEBI:43474"/>
        <dbReference type="ChEBI" id="CHEBI:58228"/>
        <dbReference type="ChEBI" id="CHEBI:76913"/>
        <dbReference type="ChEBI" id="CHEBI:139126"/>
        <dbReference type="ChEBI" id="CHEBI:456215"/>
    </reaction>
</comment>
<dbReference type="GO" id="GO:0051604">
    <property type="term" value="P:protein maturation"/>
    <property type="evidence" value="ECO:0007669"/>
    <property type="project" value="TreeGrafter"/>
</dbReference>
<dbReference type="PANTHER" id="PTHR42959:SF1">
    <property type="entry name" value="CARBAMOYLTRANSFERASE HYPF"/>
    <property type="match status" value="1"/>
</dbReference>
<dbReference type="SUPFAM" id="SSF54975">
    <property type="entry name" value="Acylphosphatase/BLUF domain-like"/>
    <property type="match status" value="1"/>
</dbReference>
<dbReference type="PANTHER" id="PTHR42959">
    <property type="entry name" value="CARBAMOYLTRANSFERASE"/>
    <property type="match status" value="1"/>
</dbReference>
<evidence type="ECO:0000313" key="12">
    <source>
        <dbReference type="EMBL" id="ASJ23652.1"/>
    </source>
</evidence>
<comment type="pathway">
    <text evidence="1 8">Protein modification; [NiFe] hydrogenase maturation.</text>
</comment>
<dbReference type="Gene3D" id="3.30.420.40">
    <property type="match status" value="1"/>
</dbReference>
<keyword evidence="5" id="KW-0863">Zinc-finger</keyword>
<keyword evidence="6" id="KW-0862">Zinc</keyword>
<evidence type="ECO:0000256" key="4">
    <source>
        <dbReference type="ARBA" id="ARBA00022723"/>
    </source>
</evidence>
<dbReference type="Pfam" id="PF22521">
    <property type="entry name" value="HypF_C_2"/>
    <property type="match status" value="1"/>
</dbReference>
<evidence type="ECO:0000313" key="13">
    <source>
        <dbReference type="Proteomes" id="UP000197424"/>
    </source>
</evidence>
<dbReference type="InterPro" id="IPR017968">
    <property type="entry name" value="Acylphosphatase_CS"/>
</dbReference>
<feature type="domain" description="YrdC-like" evidence="11">
    <location>
        <begin position="218"/>
        <end position="418"/>
    </location>
</feature>
<name>A0A248LG97_9NEIS</name>
<evidence type="ECO:0000256" key="8">
    <source>
        <dbReference type="PIRNR" id="PIRNR006256"/>
    </source>
</evidence>
<dbReference type="InterPro" id="IPR004421">
    <property type="entry name" value="Carbamoyltransferase_HypF"/>
</dbReference>
<dbReference type="Pfam" id="PF00708">
    <property type="entry name" value="Acylphosphatase"/>
    <property type="match status" value="1"/>
</dbReference>
<dbReference type="PROSITE" id="PS51160">
    <property type="entry name" value="ACYLPHOSPHATASE_3"/>
    <property type="match status" value="1"/>
</dbReference>
<dbReference type="RefSeq" id="WP_088860223.1">
    <property type="nucleotide sequence ID" value="NZ_CP022115.1"/>
</dbReference>
<dbReference type="SUPFAM" id="SSF55821">
    <property type="entry name" value="YrdC/RibB"/>
    <property type="match status" value="1"/>
</dbReference>
<evidence type="ECO:0000256" key="6">
    <source>
        <dbReference type="ARBA" id="ARBA00022833"/>
    </source>
</evidence>
<dbReference type="InterPro" id="IPR036046">
    <property type="entry name" value="Acylphosphatase-like_dom_sf"/>
</dbReference>
<evidence type="ECO:0000256" key="7">
    <source>
        <dbReference type="ARBA" id="ARBA00048220"/>
    </source>
</evidence>
<proteinExistence type="inferred from homology"/>
<dbReference type="GO" id="GO:0003725">
    <property type="term" value="F:double-stranded RNA binding"/>
    <property type="evidence" value="ECO:0007669"/>
    <property type="project" value="InterPro"/>
</dbReference>
<dbReference type="AlphaFoldDB" id="A0A248LG97"/>
<dbReference type="InterPro" id="IPR017945">
    <property type="entry name" value="DHBP_synth_RibB-like_a/b_dom"/>
</dbReference>
<keyword evidence="3" id="KW-0436">Ligase</keyword>
<dbReference type="GO" id="GO:0016874">
    <property type="term" value="F:ligase activity"/>
    <property type="evidence" value="ECO:0007669"/>
    <property type="project" value="UniProtKB-UniRule"/>
</dbReference>
<evidence type="ECO:0000256" key="5">
    <source>
        <dbReference type="ARBA" id="ARBA00022771"/>
    </source>
</evidence>
<evidence type="ECO:0000256" key="3">
    <source>
        <dbReference type="ARBA" id="ARBA00022598"/>
    </source>
</evidence>
<dbReference type="PROSITE" id="PS00150">
    <property type="entry name" value="ACYLPHOSPHATASE_1"/>
    <property type="match status" value="1"/>
</dbReference>